<dbReference type="PANTHER" id="PTHR33186:SF18">
    <property type="entry name" value="OS10G0136150 PROTEIN"/>
    <property type="match status" value="1"/>
</dbReference>
<accession>N1QXM0</accession>
<dbReference type="Pfam" id="PF23635">
    <property type="entry name" value="Beta-prop_AT5G49610-like"/>
    <property type="match status" value="1"/>
</dbReference>
<evidence type="ECO:0000313" key="2">
    <source>
        <dbReference type="EnsemblPlants" id="EMT16479"/>
    </source>
</evidence>
<sequence>MPTMSRHEHLVDDSPDLSHAYRHNLTPHGVFCKMPKFQLKNLYYQGTLQDIPRQTSNRACEKEMVGTRRWRSITTDPRFLGRFRAHHRKLPLLGAFEYIQGDLVFTSLLDRPDRIPPGRFDLGRYSDHRDYGVLGFRHGRVLVLDHVRKDLVVCAPVTGEQRRVAVPPEFKTVHLNGAVLCAAGDPGHVHGECHSSPFKVALVSLCRHDYRPLASVYSSDTGAWSNLVSTAAPCQLFDAGMDGSLVGKALYWLLTTMEAGIVEFDLEEQSLVVIKGPPVTDDFPGGGTHRIIQAEDGAVGFAMMSYPHFQTWQRNVDAHGVATWVPWKTVDLRNIFGPRPQIGRTRRMARLTRGWDYVKGTGGIMCYVEDTDVIFIHTDVSVYMIQLNSMQSKSIPGKRFRSAYHPFMSFYTPGTAIAGGYNEDGDG</sequence>
<dbReference type="InterPro" id="IPR056594">
    <property type="entry name" value="AT5G49610-like_b-prop"/>
</dbReference>
<protein>
    <recommendedName>
        <fullName evidence="1">F-box protein AT5G49610-like beta-propeller domain-containing protein</fullName>
    </recommendedName>
</protein>
<reference evidence="2" key="1">
    <citation type="submission" date="2015-06" db="UniProtKB">
        <authorList>
            <consortium name="EnsemblPlants"/>
        </authorList>
    </citation>
    <scope>IDENTIFICATION</scope>
</reference>
<name>N1QXM0_AEGTA</name>
<dbReference type="ExpressionAtlas" id="N1QXM0">
    <property type="expression patterns" value="baseline"/>
</dbReference>
<evidence type="ECO:0000259" key="1">
    <source>
        <dbReference type="Pfam" id="PF23635"/>
    </source>
</evidence>
<organism evidence="2">
    <name type="scientific">Aegilops tauschii</name>
    <name type="common">Tausch's goatgrass</name>
    <name type="synonym">Aegilops squarrosa</name>
    <dbReference type="NCBI Taxonomy" id="37682"/>
    <lineage>
        <taxon>Eukaryota</taxon>
        <taxon>Viridiplantae</taxon>
        <taxon>Streptophyta</taxon>
        <taxon>Embryophyta</taxon>
        <taxon>Tracheophyta</taxon>
        <taxon>Spermatophyta</taxon>
        <taxon>Magnoliopsida</taxon>
        <taxon>Liliopsida</taxon>
        <taxon>Poales</taxon>
        <taxon>Poaceae</taxon>
        <taxon>BOP clade</taxon>
        <taxon>Pooideae</taxon>
        <taxon>Triticodae</taxon>
        <taxon>Triticeae</taxon>
        <taxon>Triticinae</taxon>
        <taxon>Aegilops</taxon>
    </lineage>
</organism>
<proteinExistence type="predicted"/>
<feature type="domain" description="F-box protein AT5G49610-like beta-propeller" evidence="1">
    <location>
        <begin position="133"/>
        <end position="413"/>
    </location>
</feature>
<dbReference type="PANTHER" id="PTHR33186">
    <property type="entry name" value="OS10G0136150 PROTEIN-RELATED"/>
    <property type="match status" value="1"/>
</dbReference>
<dbReference type="AlphaFoldDB" id="N1QXM0"/>
<dbReference type="EnsemblPlants" id="EMT16479">
    <property type="protein sequence ID" value="EMT16479"/>
    <property type="gene ID" value="F775_10933"/>
</dbReference>